<name>A0A6G1QVX8_CHAAH</name>
<comment type="subcellular location">
    <subcellularLocation>
        <location evidence="1">Cytoplasm</location>
    </subcellularLocation>
</comment>
<dbReference type="Pfam" id="PF00076">
    <property type="entry name" value="RRM_1"/>
    <property type="match status" value="1"/>
</dbReference>
<dbReference type="InterPro" id="IPR035979">
    <property type="entry name" value="RBD_domain_sf"/>
</dbReference>
<evidence type="ECO:0000256" key="4">
    <source>
        <dbReference type="ARBA" id="ARBA00022782"/>
    </source>
</evidence>
<dbReference type="GO" id="GO:0003730">
    <property type="term" value="F:mRNA 3'-UTR binding"/>
    <property type="evidence" value="ECO:0007669"/>
    <property type="project" value="TreeGrafter"/>
</dbReference>
<evidence type="ECO:0000256" key="7">
    <source>
        <dbReference type="ARBA" id="ARBA00022884"/>
    </source>
</evidence>
<dbReference type="Proteomes" id="UP000503349">
    <property type="component" value="Chromosome 23"/>
</dbReference>
<keyword evidence="2" id="KW-0217">Developmental protein</keyword>
<dbReference type="GO" id="GO:0007283">
    <property type="term" value="P:spermatogenesis"/>
    <property type="evidence" value="ECO:0007669"/>
    <property type="project" value="UniProtKB-KW"/>
</dbReference>
<dbReference type="GO" id="GO:0051321">
    <property type="term" value="P:meiotic cell cycle"/>
    <property type="evidence" value="ECO:0007669"/>
    <property type="project" value="UniProtKB-ARBA"/>
</dbReference>
<protein>
    <recommendedName>
        <fullName evidence="10">Protein boule-like</fullName>
    </recommendedName>
</protein>
<keyword evidence="7 11" id="KW-0694">RNA-binding</keyword>
<evidence type="ECO:0000256" key="10">
    <source>
        <dbReference type="ARBA" id="ARBA00072848"/>
    </source>
</evidence>
<dbReference type="GO" id="GO:0030154">
    <property type="term" value="P:cell differentiation"/>
    <property type="evidence" value="ECO:0007669"/>
    <property type="project" value="UniProtKB-KW"/>
</dbReference>
<reference evidence="14" key="2">
    <citation type="submission" date="2019-02" db="EMBL/GenBank/DDBJ databases">
        <title>Opniocepnalus argus Var Kimnra genome.</title>
        <authorList>
            <person name="Zhou C."/>
            <person name="Xiao S."/>
        </authorList>
    </citation>
    <scope>NUCLEOTIDE SEQUENCE [LARGE SCALE GENOMIC DNA]</scope>
</reference>
<dbReference type="SMART" id="SM00360">
    <property type="entry name" value="RRM"/>
    <property type="match status" value="1"/>
</dbReference>
<keyword evidence="3" id="KW-0963">Cytoplasm</keyword>
<dbReference type="GO" id="GO:0008494">
    <property type="term" value="F:translation activator activity"/>
    <property type="evidence" value="ECO:0007669"/>
    <property type="project" value="TreeGrafter"/>
</dbReference>
<sequence>MDAAMDVEKQNSNGTCSFTPDVLFPENHADSLTPPNSHFGTVIPNRIFVRGFDCKDNESDLLHLFSQHGVVKEVKIVIDPFSGISKGYGFVTFETQEEALKILHDADGIFFKDKKLSIGQAFRKPQARQLKRIPVVNPHHAVPLPMSRGPLYLSTPTGNPYTYHNGVAYFRCPNMNPPAHHWPPAPGVMLPQSYQPVYQQPANRYCQCFPNQCQFNVVQPVMASSPTVCFQQSEYLYQPADGGFVQPLLPVMEDITPEFVELPVQQMYPEYHQRTEEMTPVVFQQDPVKNIMFPHSWVHLKPRHHPYIHHNTYQYLPETAEPPETPGVHTSPLLM</sequence>
<comment type="function">
    <text evidence="8">Probable RNA-binding protein, which may be required during spermatogenesis. May act by binding to the 3'-UTR of mRNAs and regulating their translation.</text>
</comment>
<accession>A0A6G1QVX8</accession>
<feature type="domain" description="RRM" evidence="12">
    <location>
        <begin position="45"/>
        <end position="123"/>
    </location>
</feature>
<keyword evidence="5" id="KW-0810">Translation regulation</keyword>
<evidence type="ECO:0000256" key="9">
    <source>
        <dbReference type="ARBA" id="ARBA00062241"/>
    </source>
</evidence>
<gene>
    <name evidence="13" type="ORF">EXN66_Car021918</name>
</gene>
<keyword evidence="14" id="KW-1185">Reference proteome</keyword>
<evidence type="ECO:0000256" key="1">
    <source>
        <dbReference type="ARBA" id="ARBA00004496"/>
    </source>
</evidence>
<dbReference type="EMBL" id="CM015734">
    <property type="protein sequence ID" value="KAF3706226.1"/>
    <property type="molecule type" value="Genomic_DNA"/>
</dbReference>
<reference evidence="13 14" key="1">
    <citation type="submission" date="2019-02" db="EMBL/GenBank/DDBJ databases">
        <title>Opniocepnalus argus genome.</title>
        <authorList>
            <person name="Zhou C."/>
            <person name="Xiao S."/>
        </authorList>
    </citation>
    <scope>NUCLEOTIDE SEQUENCE [LARGE SCALE GENOMIC DNA]</scope>
    <source>
        <strain evidence="13">OARG1902GOOAL</strain>
        <tissue evidence="13">Muscle</tissue>
    </source>
</reference>
<evidence type="ECO:0000256" key="11">
    <source>
        <dbReference type="PROSITE-ProRule" id="PRU00176"/>
    </source>
</evidence>
<dbReference type="InterPro" id="IPR012677">
    <property type="entry name" value="Nucleotide-bd_a/b_plait_sf"/>
</dbReference>
<keyword evidence="4" id="KW-0221">Differentiation</keyword>
<dbReference type="PANTHER" id="PTHR11176">
    <property type="entry name" value="BOULE-RELATED"/>
    <property type="match status" value="1"/>
</dbReference>
<evidence type="ECO:0000256" key="8">
    <source>
        <dbReference type="ARBA" id="ARBA00060279"/>
    </source>
</evidence>
<evidence type="ECO:0000256" key="2">
    <source>
        <dbReference type="ARBA" id="ARBA00022473"/>
    </source>
</evidence>
<dbReference type="AlphaFoldDB" id="A0A6G1QVX8"/>
<proteinExistence type="predicted"/>
<dbReference type="SUPFAM" id="SSF54928">
    <property type="entry name" value="RNA-binding domain, RBD"/>
    <property type="match status" value="1"/>
</dbReference>
<dbReference type="InterPro" id="IPR000504">
    <property type="entry name" value="RRM_dom"/>
</dbReference>
<evidence type="ECO:0000256" key="5">
    <source>
        <dbReference type="ARBA" id="ARBA00022845"/>
    </source>
</evidence>
<evidence type="ECO:0000259" key="12">
    <source>
        <dbReference type="PROSITE" id="PS50102"/>
    </source>
</evidence>
<dbReference type="GO" id="GO:0045948">
    <property type="term" value="P:positive regulation of translational initiation"/>
    <property type="evidence" value="ECO:0007669"/>
    <property type="project" value="TreeGrafter"/>
</dbReference>
<dbReference type="PANTHER" id="PTHR11176:SF10">
    <property type="entry name" value="PROTEIN BOULE-LIKE"/>
    <property type="match status" value="1"/>
</dbReference>
<evidence type="ECO:0000256" key="3">
    <source>
        <dbReference type="ARBA" id="ARBA00022490"/>
    </source>
</evidence>
<dbReference type="FunFam" id="3.30.70.330:FF:000167">
    <property type="entry name" value="protein boule-like isoform X1"/>
    <property type="match status" value="1"/>
</dbReference>
<evidence type="ECO:0000313" key="14">
    <source>
        <dbReference type="Proteomes" id="UP000503349"/>
    </source>
</evidence>
<dbReference type="Gene3D" id="3.30.70.330">
    <property type="match status" value="1"/>
</dbReference>
<comment type="subunit">
    <text evidence="9">Interacts with DAZ1 and DAZL.</text>
</comment>
<evidence type="ECO:0000256" key="6">
    <source>
        <dbReference type="ARBA" id="ARBA00022871"/>
    </source>
</evidence>
<evidence type="ECO:0000313" key="13">
    <source>
        <dbReference type="EMBL" id="KAF3706226.1"/>
    </source>
</evidence>
<organism evidence="13 14">
    <name type="scientific">Channa argus</name>
    <name type="common">Northern snakehead</name>
    <name type="synonym">Ophicephalus argus</name>
    <dbReference type="NCBI Taxonomy" id="215402"/>
    <lineage>
        <taxon>Eukaryota</taxon>
        <taxon>Metazoa</taxon>
        <taxon>Chordata</taxon>
        <taxon>Craniata</taxon>
        <taxon>Vertebrata</taxon>
        <taxon>Euteleostomi</taxon>
        <taxon>Actinopterygii</taxon>
        <taxon>Neopterygii</taxon>
        <taxon>Teleostei</taxon>
        <taxon>Neoteleostei</taxon>
        <taxon>Acanthomorphata</taxon>
        <taxon>Anabantaria</taxon>
        <taxon>Anabantiformes</taxon>
        <taxon>Channoidei</taxon>
        <taxon>Channidae</taxon>
        <taxon>Channa</taxon>
    </lineage>
</organism>
<keyword evidence="6" id="KW-0744">Spermatogenesis</keyword>
<dbReference type="PROSITE" id="PS50102">
    <property type="entry name" value="RRM"/>
    <property type="match status" value="1"/>
</dbReference>
<dbReference type="GO" id="GO:0005737">
    <property type="term" value="C:cytoplasm"/>
    <property type="evidence" value="ECO:0007669"/>
    <property type="project" value="UniProtKB-SubCell"/>
</dbReference>
<dbReference type="GO" id="GO:0070935">
    <property type="term" value="P:3'-UTR-mediated mRNA stabilization"/>
    <property type="evidence" value="ECO:0007669"/>
    <property type="project" value="TreeGrafter"/>
</dbReference>